<dbReference type="SUPFAM" id="SSF51556">
    <property type="entry name" value="Metallo-dependent hydrolases"/>
    <property type="match status" value="1"/>
</dbReference>
<dbReference type="PANTHER" id="PTHR43794:SF11">
    <property type="entry name" value="AMIDOHYDROLASE-RELATED DOMAIN-CONTAINING PROTEIN"/>
    <property type="match status" value="1"/>
</dbReference>
<proteinExistence type="predicted"/>
<sequence length="408" mass="46169">MEEFPIERHDHLLIRSKVLLPIWGPPILNGALEIRQGLISQIGPYAKIKKTSIRTKFVDLEELIILPPLTNAHVHLELSPLRLRIPPSGKFIHWVRQVIKQKALLSPEEIQESARKALQELWQEGVGYLGEITNSALTLEILANSPFRGYIFQEVLNFKGAQPLKEIKEYTTNFRITYSAHAPYSVSPLLLQFIKAYNKKRNKIFSIHCGESHEEIEFLLTGKGPLRELLEERGQWNESFKAPGVSSVVYLHKLGLLDEKTLLVHAVHLSEEDFELLSRCKPKICLCPRSNLYTGVGLANVPKLLKAGLELCLGTDSLASNDKLSIFDEMKTLKFFYPALPSSKILEMGTVNGAKALGLENKGYLKEGVEADFIAVEVPAVNTCNLDIFLDDFIVVEKRLRYRFYVLP</sequence>
<comment type="caution">
    <text evidence="3">The sequence shown here is derived from an EMBL/GenBank/DDBJ whole genome shotgun (WGS) entry which is preliminary data.</text>
</comment>
<dbReference type="SUPFAM" id="SSF51338">
    <property type="entry name" value="Composite domain of metallo-dependent hydrolases"/>
    <property type="match status" value="1"/>
</dbReference>
<dbReference type="Gene3D" id="3.20.20.140">
    <property type="entry name" value="Metal-dependent hydrolases"/>
    <property type="match status" value="1"/>
</dbReference>
<keyword evidence="1" id="KW-0378">Hydrolase</keyword>
<feature type="domain" description="Amidohydrolase-related" evidence="2">
    <location>
        <begin position="64"/>
        <end position="382"/>
    </location>
</feature>
<reference evidence="3" key="1">
    <citation type="journal article" date="2020" name="mSystems">
        <title>Genome- and Community-Level Interaction Insights into Carbon Utilization and Element Cycling Functions of Hydrothermarchaeota in Hydrothermal Sediment.</title>
        <authorList>
            <person name="Zhou Z."/>
            <person name="Liu Y."/>
            <person name="Xu W."/>
            <person name="Pan J."/>
            <person name="Luo Z.H."/>
            <person name="Li M."/>
        </authorList>
    </citation>
    <scope>NUCLEOTIDE SEQUENCE [LARGE SCALE GENOMIC DNA]</scope>
    <source>
        <strain evidence="3">SpSt-605</strain>
    </source>
</reference>
<dbReference type="InterPro" id="IPR011059">
    <property type="entry name" value="Metal-dep_hydrolase_composite"/>
</dbReference>
<dbReference type="AlphaFoldDB" id="A0A832GQ13"/>
<name>A0A832GQ13_9BACT</name>
<organism evidence="3">
    <name type="scientific">Caldimicrobium thiodismutans</name>
    <dbReference type="NCBI Taxonomy" id="1653476"/>
    <lineage>
        <taxon>Bacteria</taxon>
        <taxon>Pseudomonadati</taxon>
        <taxon>Thermodesulfobacteriota</taxon>
        <taxon>Thermodesulfobacteria</taxon>
        <taxon>Thermodesulfobacteriales</taxon>
        <taxon>Thermodesulfobacteriaceae</taxon>
        <taxon>Caldimicrobium</taxon>
    </lineage>
</organism>
<evidence type="ECO:0000256" key="1">
    <source>
        <dbReference type="ARBA" id="ARBA00022801"/>
    </source>
</evidence>
<gene>
    <name evidence="3" type="ORF">ENT73_03275</name>
</gene>
<accession>A0A832GQ13</accession>
<dbReference type="InterPro" id="IPR050287">
    <property type="entry name" value="MTA/SAH_deaminase"/>
</dbReference>
<dbReference type="Pfam" id="PF01979">
    <property type="entry name" value="Amidohydro_1"/>
    <property type="match status" value="1"/>
</dbReference>
<evidence type="ECO:0000259" key="2">
    <source>
        <dbReference type="Pfam" id="PF01979"/>
    </source>
</evidence>
<dbReference type="GO" id="GO:0016810">
    <property type="term" value="F:hydrolase activity, acting on carbon-nitrogen (but not peptide) bonds"/>
    <property type="evidence" value="ECO:0007669"/>
    <property type="project" value="InterPro"/>
</dbReference>
<dbReference type="EMBL" id="DSZU01000054">
    <property type="protein sequence ID" value="HGV55094.1"/>
    <property type="molecule type" value="Genomic_DNA"/>
</dbReference>
<dbReference type="InterPro" id="IPR006680">
    <property type="entry name" value="Amidohydro-rel"/>
</dbReference>
<dbReference type="InterPro" id="IPR032466">
    <property type="entry name" value="Metal_Hydrolase"/>
</dbReference>
<protein>
    <recommendedName>
        <fullName evidence="2">Amidohydrolase-related domain-containing protein</fullName>
    </recommendedName>
</protein>
<dbReference type="Gene3D" id="2.30.40.10">
    <property type="entry name" value="Urease, subunit C, domain 1"/>
    <property type="match status" value="1"/>
</dbReference>
<evidence type="ECO:0000313" key="3">
    <source>
        <dbReference type="EMBL" id="HGV55094.1"/>
    </source>
</evidence>
<dbReference type="PANTHER" id="PTHR43794">
    <property type="entry name" value="AMINOHYDROLASE SSNA-RELATED"/>
    <property type="match status" value="1"/>
</dbReference>